<comment type="caution">
    <text evidence="7">The sequence shown here is derived from an EMBL/GenBank/DDBJ whole genome shotgun (WGS) entry which is preliminary data.</text>
</comment>
<keyword evidence="5 6" id="KW-0472">Membrane</keyword>
<feature type="transmembrane region" description="Helical" evidence="6">
    <location>
        <begin position="30"/>
        <end position="49"/>
    </location>
</feature>
<protein>
    <submittedName>
        <fullName evidence="7">Branched-chain amino acid ABC transporter permease</fullName>
    </submittedName>
</protein>
<feature type="transmembrane region" description="Helical" evidence="6">
    <location>
        <begin position="196"/>
        <end position="215"/>
    </location>
</feature>
<dbReference type="PANTHER" id="PTHR30482">
    <property type="entry name" value="HIGH-AFFINITY BRANCHED-CHAIN AMINO ACID TRANSPORT SYSTEM PERMEASE"/>
    <property type="match status" value="1"/>
</dbReference>
<evidence type="ECO:0000313" key="8">
    <source>
        <dbReference type="Proteomes" id="UP000809273"/>
    </source>
</evidence>
<evidence type="ECO:0000313" key="7">
    <source>
        <dbReference type="EMBL" id="MBN1573840.1"/>
    </source>
</evidence>
<evidence type="ECO:0000256" key="3">
    <source>
        <dbReference type="ARBA" id="ARBA00022692"/>
    </source>
</evidence>
<evidence type="ECO:0000256" key="6">
    <source>
        <dbReference type="SAM" id="Phobius"/>
    </source>
</evidence>
<feature type="transmembrane region" description="Helical" evidence="6">
    <location>
        <begin position="325"/>
        <end position="348"/>
    </location>
</feature>
<reference evidence="7" key="1">
    <citation type="journal article" date="2021" name="Environ. Microbiol.">
        <title>Genomic characterization of three novel Desulfobacterota classes expand the metabolic and phylogenetic diversity of the phylum.</title>
        <authorList>
            <person name="Murphy C.L."/>
            <person name="Biggerstaff J."/>
            <person name="Eichhorn A."/>
            <person name="Ewing E."/>
            <person name="Shahan R."/>
            <person name="Soriano D."/>
            <person name="Stewart S."/>
            <person name="VanMol K."/>
            <person name="Walker R."/>
            <person name="Walters P."/>
            <person name="Elshahed M.S."/>
            <person name="Youssef N.H."/>
        </authorList>
    </citation>
    <scope>NUCLEOTIDE SEQUENCE</scope>
    <source>
        <strain evidence="7">Zod_Metabat.24</strain>
    </source>
</reference>
<dbReference type="PANTHER" id="PTHR30482:SF18">
    <property type="entry name" value="BRANCHED AMINO ACID TRANSPORT SYSTEM PERMEASE"/>
    <property type="match status" value="1"/>
</dbReference>
<reference evidence="7" key="2">
    <citation type="submission" date="2021-01" db="EMBL/GenBank/DDBJ databases">
        <authorList>
            <person name="Hahn C.R."/>
            <person name="Youssef N.H."/>
            <person name="Elshahed M."/>
        </authorList>
    </citation>
    <scope>NUCLEOTIDE SEQUENCE</scope>
    <source>
        <strain evidence="7">Zod_Metabat.24</strain>
    </source>
</reference>
<feature type="transmembrane region" description="Helical" evidence="6">
    <location>
        <begin position="245"/>
        <end position="267"/>
    </location>
</feature>
<organism evidence="7 8">
    <name type="scientific">Candidatus Zymogenus saltonus</name>
    <dbReference type="NCBI Taxonomy" id="2844893"/>
    <lineage>
        <taxon>Bacteria</taxon>
        <taxon>Deltaproteobacteria</taxon>
        <taxon>Candidatus Zymogenia</taxon>
        <taxon>Candidatus Zymogeniales</taxon>
        <taxon>Candidatus Zymogenaceae</taxon>
        <taxon>Candidatus Zymogenus</taxon>
    </lineage>
</organism>
<dbReference type="CDD" id="cd06581">
    <property type="entry name" value="TM_PBP1_LivM_like"/>
    <property type="match status" value="1"/>
</dbReference>
<keyword evidence="4 6" id="KW-1133">Transmembrane helix</keyword>
<dbReference type="InterPro" id="IPR001851">
    <property type="entry name" value="ABC_transp_permease"/>
</dbReference>
<keyword evidence="2" id="KW-1003">Cell membrane</keyword>
<evidence type="ECO:0000256" key="2">
    <source>
        <dbReference type="ARBA" id="ARBA00022475"/>
    </source>
</evidence>
<gene>
    <name evidence="7" type="ORF">JW984_11645</name>
</gene>
<dbReference type="InterPro" id="IPR043428">
    <property type="entry name" value="LivM-like"/>
</dbReference>
<comment type="subcellular location">
    <subcellularLocation>
        <location evidence="1">Cell membrane</location>
        <topology evidence="1">Multi-pass membrane protein</topology>
    </subcellularLocation>
</comment>
<accession>A0A9D8KGW9</accession>
<evidence type="ECO:0000256" key="5">
    <source>
        <dbReference type="ARBA" id="ARBA00023136"/>
    </source>
</evidence>
<feature type="transmembrane region" description="Helical" evidence="6">
    <location>
        <begin position="61"/>
        <end position="78"/>
    </location>
</feature>
<dbReference type="Proteomes" id="UP000809273">
    <property type="component" value="Unassembled WGS sequence"/>
</dbReference>
<dbReference type="GO" id="GO:0015658">
    <property type="term" value="F:branched-chain amino acid transmembrane transporter activity"/>
    <property type="evidence" value="ECO:0007669"/>
    <property type="project" value="InterPro"/>
</dbReference>
<keyword evidence="3 6" id="KW-0812">Transmembrane</keyword>
<dbReference type="Pfam" id="PF02653">
    <property type="entry name" value="BPD_transp_2"/>
    <property type="match status" value="1"/>
</dbReference>
<name>A0A9D8KGW9_9DELT</name>
<proteinExistence type="predicted"/>
<dbReference type="GO" id="GO:0005886">
    <property type="term" value="C:plasma membrane"/>
    <property type="evidence" value="ECO:0007669"/>
    <property type="project" value="UniProtKB-SubCell"/>
</dbReference>
<sequence length="366" mass="40248">MSVKRDYIYIAILIAVVSLFPFFLTNDYYLHVLILIGLHTIIVLGLNILMGYAGQISLGHAAFYGLGAYTSGILTAHYNFHPVFAALIALVFVGSVAFVVGIPSLKLRGHYLAMATLGFGIIVSIIFNEMKLPAKGTDLPMGGPEGITNIPKLYFLKFNFGLDHILHLKLGELTGISQVVPNLYAFNIVFDTDLKYYYVVWIFAVLILIVSNNIIHSRVGRALRALHTSETAASTLGIDIQKYKLSAFVLSALYASIAGSLYAHFIASAGPSSFGFHKSIMLVVMVVVGGMASIWGSIFGAAVITILPEFIDVLKNFVIKLQPELFYLFEDFDIIVYGLILMIILIFMPEGLTKGIVDRVKGRFFK</sequence>
<feature type="transmembrane region" description="Helical" evidence="6">
    <location>
        <begin position="109"/>
        <end position="127"/>
    </location>
</feature>
<feature type="transmembrane region" description="Helical" evidence="6">
    <location>
        <begin position="7"/>
        <end position="24"/>
    </location>
</feature>
<evidence type="ECO:0000256" key="1">
    <source>
        <dbReference type="ARBA" id="ARBA00004651"/>
    </source>
</evidence>
<feature type="transmembrane region" description="Helical" evidence="6">
    <location>
        <begin position="84"/>
        <end position="102"/>
    </location>
</feature>
<evidence type="ECO:0000256" key="4">
    <source>
        <dbReference type="ARBA" id="ARBA00022989"/>
    </source>
</evidence>
<dbReference type="AlphaFoldDB" id="A0A9D8KGW9"/>
<feature type="transmembrane region" description="Helical" evidence="6">
    <location>
        <begin position="279"/>
        <end position="304"/>
    </location>
</feature>
<dbReference type="EMBL" id="JAFGIX010000057">
    <property type="protein sequence ID" value="MBN1573840.1"/>
    <property type="molecule type" value="Genomic_DNA"/>
</dbReference>